<dbReference type="Pfam" id="PF02056">
    <property type="entry name" value="Glyco_hydro_4"/>
    <property type="match status" value="1"/>
</dbReference>
<feature type="binding site" evidence="9">
    <location>
        <position position="144"/>
    </location>
    <ligand>
        <name>substrate</name>
    </ligand>
</feature>
<dbReference type="GO" id="GO:0004553">
    <property type="term" value="F:hydrolase activity, hydrolyzing O-glycosyl compounds"/>
    <property type="evidence" value="ECO:0007669"/>
    <property type="project" value="InterPro"/>
</dbReference>
<comment type="subunit">
    <text evidence="2">Homotetramer.</text>
</comment>
<sequence length="454" mass="51201">MKIAVIGGAGVRTVIFINGLLKRYKNLNIDEVVLYDIQEEKQKIIEKLCKHVVNREQKDLKLWAVSDPVEAIRGADFIVTTLRVGGDSSRVIDETVALDLGVIGQETTGAGGFSMAVRTIPVLLKYCEMIKRHAPEAWIFNFTNPSGLVTQALHSAGYSRVIGICDAPSSTKFRMAKALEVTDDELYVEFFGLNHLSWIRSVKKKGEEILPELLADDGFLKHIQEFSIFDPEQLRSIGFLPNEYLYYYYHREKALENIKISGATRGKTIEAVNIRMMEELQAMDMDGDPEGALQVFLYYMQLRENSYMSIETGLEKRPLIEKGQLEVPEGMGYAGVMLDCIEGMQREEGKYLVLSIENNGSIPGLEDQDVIETTCLVSKDGICPVKIEEVPEDCYLLIRLIKWYEKLTIEAVKTQSRETAIRALTLHPLVNSYSLAKQLVDRYDEAYGGMKNAI</sequence>
<evidence type="ECO:0000313" key="14">
    <source>
        <dbReference type="EMBL" id="KEZ86906.1"/>
    </source>
</evidence>
<dbReference type="InterPro" id="IPR019802">
    <property type="entry name" value="GlycHydrolase_4_CS"/>
</dbReference>
<evidence type="ECO:0000256" key="8">
    <source>
        <dbReference type="PIRSR" id="PIRSR601088-1"/>
    </source>
</evidence>
<dbReference type="SUPFAM" id="SSF51735">
    <property type="entry name" value="NAD(P)-binding Rossmann-fold domains"/>
    <property type="match status" value="1"/>
</dbReference>
<evidence type="ECO:0000256" key="11">
    <source>
        <dbReference type="PIRSR" id="PIRSR601088-4"/>
    </source>
</evidence>
<feature type="binding site" evidence="10">
    <location>
        <position position="195"/>
    </location>
    <ligand>
        <name>Mn(2+)</name>
        <dbReference type="ChEBI" id="CHEBI:29035"/>
    </ligand>
</feature>
<dbReference type="OrthoDB" id="9808275at2"/>
<feature type="site" description="Increases basicity of active site Tyr" evidence="11">
    <location>
        <position position="106"/>
    </location>
</feature>
<name>A0A084JD72_9FIRM</name>
<dbReference type="Proteomes" id="UP000028525">
    <property type="component" value="Unassembled WGS sequence"/>
</dbReference>
<feature type="domain" description="Glycosyl hydrolase family 4 C-terminal" evidence="13">
    <location>
        <begin position="190"/>
        <end position="430"/>
    </location>
</feature>
<evidence type="ECO:0000256" key="9">
    <source>
        <dbReference type="PIRSR" id="PIRSR601088-2"/>
    </source>
</evidence>
<evidence type="ECO:0000256" key="3">
    <source>
        <dbReference type="ARBA" id="ARBA00022723"/>
    </source>
</evidence>
<comment type="similarity">
    <text evidence="1 12">Belongs to the glycosyl hydrolase 4 family.</text>
</comment>
<dbReference type="GO" id="GO:0005975">
    <property type="term" value="P:carbohydrate metabolic process"/>
    <property type="evidence" value="ECO:0007669"/>
    <property type="project" value="InterPro"/>
</dbReference>
<dbReference type="PROSITE" id="PS01324">
    <property type="entry name" value="GLYCOSYL_HYDROL_F4"/>
    <property type="match status" value="1"/>
</dbReference>
<evidence type="ECO:0000313" key="15">
    <source>
        <dbReference type="Proteomes" id="UP000028525"/>
    </source>
</evidence>
<dbReference type="Pfam" id="PF11975">
    <property type="entry name" value="Glyco_hydro_4C"/>
    <property type="match status" value="1"/>
</dbReference>
<dbReference type="EMBL" id="JPME01000039">
    <property type="protein sequence ID" value="KEZ86906.1"/>
    <property type="molecule type" value="Genomic_DNA"/>
</dbReference>
<keyword evidence="7 12" id="KW-0326">Glycosidase</keyword>
<dbReference type="Gene3D" id="3.40.50.720">
    <property type="entry name" value="NAD(P)-binding Rossmann-like Domain"/>
    <property type="match status" value="1"/>
</dbReference>
<dbReference type="PANTHER" id="PTHR32092:SF5">
    <property type="entry name" value="6-PHOSPHO-BETA-GLUCOSIDASE"/>
    <property type="match status" value="1"/>
</dbReference>
<evidence type="ECO:0000256" key="2">
    <source>
        <dbReference type="ARBA" id="ARBA00011881"/>
    </source>
</evidence>
<protein>
    <submittedName>
        <fullName evidence="14">Glycoside hydrolase</fullName>
    </submittedName>
</protein>
<evidence type="ECO:0000256" key="12">
    <source>
        <dbReference type="RuleBase" id="RU361152"/>
    </source>
</evidence>
<dbReference type="InterPro" id="IPR001088">
    <property type="entry name" value="Glyco_hydro_4"/>
</dbReference>
<organism evidence="14 15">
    <name type="scientific">Lacrimispora celerecrescens</name>
    <dbReference type="NCBI Taxonomy" id="29354"/>
    <lineage>
        <taxon>Bacteria</taxon>
        <taxon>Bacillati</taxon>
        <taxon>Bacillota</taxon>
        <taxon>Clostridia</taxon>
        <taxon>Lachnospirales</taxon>
        <taxon>Lachnospiraceae</taxon>
        <taxon>Lacrimispora</taxon>
    </lineage>
</organism>
<keyword evidence="15" id="KW-1185">Reference proteome</keyword>
<dbReference type="Gene3D" id="3.90.110.10">
    <property type="entry name" value="Lactate dehydrogenase/glycoside hydrolase, family 4, C-terminal"/>
    <property type="match status" value="1"/>
</dbReference>
<feature type="active site" description="Proton acceptor" evidence="8">
    <location>
        <position position="244"/>
    </location>
</feature>
<dbReference type="InterPro" id="IPR036291">
    <property type="entry name" value="NAD(P)-bd_dom_sf"/>
</dbReference>
<gene>
    <name evidence="14" type="ORF">IO98_22010</name>
</gene>
<dbReference type="GO" id="GO:0046872">
    <property type="term" value="F:metal ion binding"/>
    <property type="evidence" value="ECO:0007669"/>
    <property type="project" value="UniProtKB-KW"/>
</dbReference>
<dbReference type="PANTHER" id="PTHR32092">
    <property type="entry name" value="6-PHOSPHO-BETA-GLUCOSIDASE-RELATED"/>
    <property type="match status" value="1"/>
</dbReference>
<keyword evidence="4 12" id="KW-0378">Hydrolase</keyword>
<dbReference type="PRINTS" id="PR00732">
    <property type="entry name" value="GLHYDRLASE4"/>
</dbReference>
<dbReference type="STRING" id="29354.IO98_22010"/>
<reference evidence="14 15" key="1">
    <citation type="submission" date="2014-07" db="EMBL/GenBank/DDBJ databases">
        <title>Draft genome of Clostridium celerecrescens 152B isolated from sediments associated with methane hydrate from Krishna Godavari basin.</title>
        <authorList>
            <person name="Honkalas V.S."/>
            <person name="Dabir A.P."/>
            <person name="Arora P."/>
            <person name="Dhakephalkar P.K."/>
        </authorList>
    </citation>
    <scope>NUCLEOTIDE SEQUENCE [LARGE SCALE GENOMIC DNA]</scope>
    <source>
        <strain evidence="14 15">152B</strain>
    </source>
</reference>
<accession>A0A084JD72</accession>
<evidence type="ECO:0000256" key="6">
    <source>
        <dbReference type="ARBA" id="ARBA00023211"/>
    </source>
</evidence>
<evidence type="ECO:0000256" key="5">
    <source>
        <dbReference type="ARBA" id="ARBA00023027"/>
    </source>
</evidence>
<evidence type="ECO:0000259" key="13">
    <source>
        <dbReference type="Pfam" id="PF11975"/>
    </source>
</evidence>
<feature type="binding site" evidence="10">
    <location>
        <position position="165"/>
    </location>
    <ligand>
        <name>Mn(2+)</name>
        <dbReference type="ChEBI" id="CHEBI:29035"/>
    </ligand>
</feature>
<keyword evidence="10" id="KW-0533">Nickel</keyword>
<dbReference type="AlphaFoldDB" id="A0A084JD72"/>
<dbReference type="SUPFAM" id="SSF56327">
    <property type="entry name" value="LDH C-terminal domain-like"/>
    <property type="match status" value="1"/>
</dbReference>
<keyword evidence="6 10" id="KW-0464">Manganese</keyword>
<dbReference type="GO" id="GO:0016616">
    <property type="term" value="F:oxidoreductase activity, acting on the CH-OH group of donors, NAD or NADP as acceptor"/>
    <property type="evidence" value="ECO:0007669"/>
    <property type="project" value="InterPro"/>
</dbReference>
<evidence type="ECO:0000256" key="1">
    <source>
        <dbReference type="ARBA" id="ARBA00010141"/>
    </source>
</evidence>
<feature type="active site" description="Proton donor" evidence="8">
    <location>
        <position position="166"/>
    </location>
</feature>
<keyword evidence="3 10" id="KW-0479">Metal-binding</keyword>
<keyword evidence="10" id="KW-0170">Cobalt</keyword>
<evidence type="ECO:0000256" key="4">
    <source>
        <dbReference type="ARBA" id="ARBA00022801"/>
    </source>
</evidence>
<feature type="binding site" evidence="9">
    <location>
        <position position="90"/>
    </location>
    <ligand>
        <name>substrate</name>
    </ligand>
</feature>
<dbReference type="InterPro" id="IPR022616">
    <property type="entry name" value="Glyco_hydro_4_C"/>
</dbReference>
<dbReference type="RefSeq" id="WP_038284516.1">
    <property type="nucleotide sequence ID" value="NZ_JPME01000039.1"/>
</dbReference>
<dbReference type="InterPro" id="IPR015955">
    <property type="entry name" value="Lactate_DH/Glyco_Ohase_4_C"/>
</dbReference>
<evidence type="ECO:0000256" key="10">
    <source>
        <dbReference type="PIRSR" id="PIRSR601088-3"/>
    </source>
</evidence>
<keyword evidence="5 12" id="KW-0520">NAD</keyword>
<keyword evidence="10" id="KW-0408">Iron</keyword>
<comment type="cofactor">
    <cofactor evidence="12">
        <name>NAD(+)</name>
        <dbReference type="ChEBI" id="CHEBI:57540"/>
    </cofactor>
    <text evidence="12">Binds 1 NAD(+) per subunit.</text>
</comment>
<evidence type="ECO:0000256" key="7">
    <source>
        <dbReference type="ARBA" id="ARBA00023295"/>
    </source>
</evidence>
<proteinExistence type="inferred from homology"/>
<comment type="caution">
    <text evidence="14">The sequence shown here is derived from an EMBL/GenBank/DDBJ whole genome shotgun (WGS) entry which is preliminary data.</text>
</comment>